<dbReference type="GO" id="GO:0003700">
    <property type="term" value="F:DNA-binding transcription factor activity"/>
    <property type="evidence" value="ECO:0007669"/>
    <property type="project" value="InterPro"/>
</dbReference>
<dbReference type="Gene3D" id="1.10.10.10">
    <property type="entry name" value="Winged helix-like DNA-binding domain superfamily/Winged helix DNA-binding domain"/>
    <property type="match status" value="1"/>
</dbReference>
<dbReference type="SUPFAM" id="SSF46785">
    <property type="entry name" value="Winged helix' DNA-binding domain"/>
    <property type="match status" value="1"/>
</dbReference>
<name>A0A532V9N1_UNCT6</name>
<proteinExistence type="predicted"/>
<organism evidence="6 7">
    <name type="scientific">candidate division TA06 bacterium B3_TA06</name>
    <dbReference type="NCBI Taxonomy" id="2012487"/>
    <lineage>
        <taxon>Bacteria</taxon>
        <taxon>Bacteria division TA06</taxon>
    </lineage>
</organism>
<dbReference type="PRINTS" id="PR00778">
    <property type="entry name" value="HTHARSR"/>
</dbReference>
<sequence>MRRIVLEERARILRALGTGSRMQILEILKAGPLEVGALAQQIDISQSAVSQHLKVLKELNLVSDRRRSYFIYYSLNPQEFARLEEMMMAVCRISSERSLRRVRRERLSALRDQLKAELERVQQALSMLKEEEEA</sequence>
<dbReference type="PANTHER" id="PTHR33154">
    <property type="entry name" value="TRANSCRIPTIONAL REGULATOR, ARSR FAMILY"/>
    <property type="match status" value="1"/>
</dbReference>
<evidence type="ECO:0000259" key="5">
    <source>
        <dbReference type="PROSITE" id="PS50987"/>
    </source>
</evidence>
<dbReference type="EMBL" id="NJBO01000002">
    <property type="protein sequence ID" value="TKJ43905.1"/>
    <property type="molecule type" value="Genomic_DNA"/>
</dbReference>
<dbReference type="NCBIfam" id="NF033788">
    <property type="entry name" value="HTH_metalloreg"/>
    <property type="match status" value="1"/>
</dbReference>
<dbReference type="CDD" id="cd00090">
    <property type="entry name" value="HTH_ARSR"/>
    <property type="match status" value="1"/>
</dbReference>
<dbReference type="AlphaFoldDB" id="A0A532V9N1"/>
<keyword evidence="3" id="KW-0804">Transcription</keyword>
<keyword evidence="4" id="KW-0175">Coiled coil</keyword>
<evidence type="ECO:0000256" key="4">
    <source>
        <dbReference type="SAM" id="Coils"/>
    </source>
</evidence>
<comment type="caution">
    <text evidence="6">The sequence shown here is derived from an EMBL/GenBank/DDBJ whole genome shotgun (WGS) entry which is preliminary data.</text>
</comment>
<dbReference type="SMART" id="SM00418">
    <property type="entry name" value="HTH_ARSR"/>
    <property type="match status" value="1"/>
</dbReference>
<evidence type="ECO:0000313" key="6">
    <source>
        <dbReference type="EMBL" id="TKJ43905.1"/>
    </source>
</evidence>
<dbReference type="PANTHER" id="PTHR33154:SF33">
    <property type="entry name" value="TRANSCRIPTIONAL REPRESSOR SDPR"/>
    <property type="match status" value="1"/>
</dbReference>
<dbReference type="InterPro" id="IPR011991">
    <property type="entry name" value="ArsR-like_HTH"/>
</dbReference>
<keyword evidence="1" id="KW-0805">Transcription regulation</keyword>
<accession>A0A532V9N1</accession>
<reference evidence="6 7" key="1">
    <citation type="submission" date="2017-06" db="EMBL/GenBank/DDBJ databases">
        <title>Novel microbial phyla capable of carbon fixation and sulfur reduction in deep-sea sediments.</title>
        <authorList>
            <person name="Huang J."/>
            <person name="Baker B."/>
            <person name="Wang Y."/>
        </authorList>
    </citation>
    <scope>NUCLEOTIDE SEQUENCE [LARGE SCALE GENOMIC DNA]</scope>
    <source>
        <strain evidence="6">B3_TA06</strain>
    </source>
</reference>
<dbReference type="GO" id="GO:0003677">
    <property type="term" value="F:DNA binding"/>
    <property type="evidence" value="ECO:0007669"/>
    <property type="project" value="UniProtKB-KW"/>
</dbReference>
<dbReference type="InterPro" id="IPR036388">
    <property type="entry name" value="WH-like_DNA-bd_sf"/>
</dbReference>
<feature type="coiled-coil region" evidence="4">
    <location>
        <begin position="104"/>
        <end position="134"/>
    </location>
</feature>
<evidence type="ECO:0000256" key="2">
    <source>
        <dbReference type="ARBA" id="ARBA00023125"/>
    </source>
</evidence>
<gene>
    <name evidence="6" type="ORF">CEE36_01965</name>
</gene>
<dbReference type="Proteomes" id="UP000317778">
    <property type="component" value="Unassembled WGS sequence"/>
</dbReference>
<dbReference type="Pfam" id="PF01022">
    <property type="entry name" value="HTH_5"/>
    <property type="match status" value="1"/>
</dbReference>
<dbReference type="InterPro" id="IPR051081">
    <property type="entry name" value="HTH_MetalResp_TranReg"/>
</dbReference>
<keyword evidence="2" id="KW-0238">DNA-binding</keyword>
<evidence type="ECO:0000256" key="3">
    <source>
        <dbReference type="ARBA" id="ARBA00023163"/>
    </source>
</evidence>
<dbReference type="PROSITE" id="PS50987">
    <property type="entry name" value="HTH_ARSR_2"/>
    <property type="match status" value="1"/>
</dbReference>
<dbReference type="InterPro" id="IPR036390">
    <property type="entry name" value="WH_DNA-bd_sf"/>
</dbReference>
<evidence type="ECO:0000313" key="7">
    <source>
        <dbReference type="Proteomes" id="UP000317778"/>
    </source>
</evidence>
<evidence type="ECO:0000256" key="1">
    <source>
        <dbReference type="ARBA" id="ARBA00023015"/>
    </source>
</evidence>
<feature type="domain" description="HTH arsR-type" evidence="5">
    <location>
        <begin position="1"/>
        <end position="95"/>
    </location>
</feature>
<protein>
    <recommendedName>
        <fullName evidence="5">HTH arsR-type domain-containing protein</fullName>
    </recommendedName>
</protein>
<dbReference type="InterPro" id="IPR001845">
    <property type="entry name" value="HTH_ArsR_DNA-bd_dom"/>
</dbReference>